<dbReference type="RefSeq" id="WP_153259531.1">
    <property type="nucleotide sequence ID" value="NZ_CP085140.1"/>
</dbReference>
<evidence type="ECO:0000313" key="3">
    <source>
        <dbReference type="Proteomes" id="UP000195062"/>
    </source>
</evidence>
<dbReference type="AlphaFoldDB" id="A0A251XN67"/>
<protein>
    <submittedName>
        <fullName evidence="2">Uncharacterized protein</fullName>
    </submittedName>
</protein>
<accession>A0A251XN67</accession>
<reference evidence="2 3" key="1">
    <citation type="submission" date="2016-08" db="EMBL/GenBank/DDBJ databases">
        <title>Genome sequence of Clavibacter michiganensis subsp. michiganensis strain CASJ007.</title>
        <authorList>
            <person name="Thapa S.P."/>
            <person name="Coaker G."/>
        </authorList>
    </citation>
    <scope>NUCLEOTIDE SEQUENCE [LARGE SCALE GENOMIC DNA]</scope>
    <source>
        <strain evidence="2">CASJ007</strain>
    </source>
</reference>
<gene>
    <name evidence="2" type="ORF">CMMCAS07_08125</name>
</gene>
<evidence type="ECO:0000313" key="2">
    <source>
        <dbReference type="EMBL" id="OUE04901.1"/>
    </source>
</evidence>
<dbReference type="Proteomes" id="UP000195062">
    <property type="component" value="Unassembled WGS sequence"/>
</dbReference>
<dbReference type="EMBL" id="MDHH01000001">
    <property type="protein sequence ID" value="OUE04901.1"/>
    <property type="molecule type" value="Genomic_DNA"/>
</dbReference>
<feature type="region of interest" description="Disordered" evidence="1">
    <location>
        <begin position="1"/>
        <end position="21"/>
    </location>
</feature>
<feature type="compositionally biased region" description="Basic and acidic residues" evidence="1">
    <location>
        <begin position="12"/>
        <end position="21"/>
    </location>
</feature>
<sequence>MTSADASGTGDEGGRDEGGRDEAAAAEVLEALLDAGPRRPVRRTVRAISTVALTVVGLGGDLGGLGREAQLVVRRIDTGREVMRTDAGDLDEADRLLQRVRLDLETRSVRDFVAEWRLVDAGHGSAPGTSTGATGA</sequence>
<name>A0A251XN67_CLAMM</name>
<evidence type="ECO:0000256" key="1">
    <source>
        <dbReference type="SAM" id="MobiDB-lite"/>
    </source>
</evidence>
<organism evidence="2 3">
    <name type="scientific">Clavibacter michiganensis subsp. michiganensis</name>
    <dbReference type="NCBI Taxonomy" id="33013"/>
    <lineage>
        <taxon>Bacteria</taxon>
        <taxon>Bacillati</taxon>
        <taxon>Actinomycetota</taxon>
        <taxon>Actinomycetes</taxon>
        <taxon>Micrococcales</taxon>
        <taxon>Microbacteriaceae</taxon>
        <taxon>Clavibacter</taxon>
    </lineage>
</organism>
<keyword evidence="3" id="KW-1185">Reference proteome</keyword>
<comment type="caution">
    <text evidence="2">The sequence shown here is derived from an EMBL/GenBank/DDBJ whole genome shotgun (WGS) entry which is preliminary data.</text>
</comment>
<proteinExistence type="predicted"/>